<feature type="compositionally biased region" description="Basic and acidic residues" evidence="1">
    <location>
        <begin position="284"/>
        <end position="296"/>
    </location>
</feature>
<feature type="non-terminal residue" evidence="3">
    <location>
        <position position="574"/>
    </location>
</feature>
<evidence type="ECO:0000313" key="4">
    <source>
        <dbReference type="Proteomes" id="UP001519460"/>
    </source>
</evidence>
<dbReference type="PANTHER" id="PTHR47510">
    <property type="entry name" value="REVERSE TRANSCRIPTASE DOMAIN-CONTAINING PROTEIN"/>
    <property type="match status" value="1"/>
</dbReference>
<feature type="region of interest" description="Disordered" evidence="1">
    <location>
        <begin position="269"/>
        <end position="296"/>
    </location>
</feature>
<keyword evidence="2" id="KW-0812">Transmembrane</keyword>
<feature type="region of interest" description="Disordered" evidence="1">
    <location>
        <begin position="218"/>
        <end position="250"/>
    </location>
</feature>
<evidence type="ECO:0000256" key="1">
    <source>
        <dbReference type="SAM" id="MobiDB-lite"/>
    </source>
</evidence>
<feature type="compositionally biased region" description="Polar residues" evidence="1">
    <location>
        <begin position="218"/>
        <end position="249"/>
    </location>
</feature>
<keyword evidence="2" id="KW-1133">Transmembrane helix</keyword>
<feature type="compositionally biased region" description="Basic and acidic residues" evidence="1">
    <location>
        <begin position="324"/>
        <end position="363"/>
    </location>
</feature>
<gene>
    <name evidence="3" type="ORF">BaRGS_00007967</name>
</gene>
<feature type="region of interest" description="Disordered" evidence="1">
    <location>
        <begin position="324"/>
        <end position="440"/>
    </location>
</feature>
<proteinExistence type="predicted"/>
<accession>A0ABD0LMP1</accession>
<comment type="caution">
    <text evidence="3">The sequence shown here is derived from an EMBL/GenBank/DDBJ whole genome shotgun (WGS) entry which is preliminary data.</text>
</comment>
<evidence type="ECO:0000256" key="2">
    <source>
        <dbReference type="SAM" id="Phobius"/>
    </source>
</evidence>
<feature type="transmembrane region" description="Helical" evidence="2">
    <location>
        <begin position="177"/>
        <end position="195"/>
    </location>
</feature>
<organism evidence="3 4">
    <name type="scientific">Batillaria attramentaria</name>
    <dbReference type="NCBI Taxonomy" id="370345"/>
    <lineage>
        <taxon>Eukaryota</taxon>
        <taxon>Metazoa</taxon>
        <taxon>Spiralia</taxon>
        <taxon>Lophotrochozoa</taxon>
        <taxon>Mollusca</taxon>
        <taxon>Gastropoda</taxon>
        <taxon>Caenogastropoda</taxon>
        <taxon>Sorbeoconcha</taxon>
        <taxon>Cerithioidea</taxon>
        <taxon>Batillariidae</taxon>
        <taxon>Batillaria</taxon>
    </lineage>
</organism>
<feature type="compositionally biased region" description="Basic and acidic residues" evidence="1">
    <location>
        <begin position="396"/>
        <end position="407"/>
    </location>
</feature>
<sequence length="574" mass="65093">PDDASIHRRKNRSVIMGRDSWEDTGDCPSQCRKRDNVVLVCHQAHVLDPATARLLRPQTGRITDRLLELVMVARSSVVTFTPTPCGTRLILSCGDQLPWRVQAMKNPELVAGLVMEQDDHNWRKAVLRHMTRLSALVNSLPSGRLQNSYRRRVSLEAEETVVQITEKKTRMGLATKLAMMLCSLGLLFLLCMLLYCIRRRYCQQWKTLTETVDHLTGTSSAASSNRDIGSEISTFQRSRNKNVKSSSYGDHSLSDNALAELLQSDKESSLPDLATKKTKRIQPKNRDNPENYDHFTSRIDSLPVSYAKHRTLVSREARSVPLDVGREMPVRTRKEKERKRQFDARGSSEEEGFKLRGTSEKPASKRRRLLASQKDGWDPRVTDEEAERPKRKRKKEIAVESDSEHVAKRGKKKRRMDQPALEDEGVPRNRRMSDGRTASAHVEGNAQDFANSLNNFYARFDQPDEHLNDVKKQLHESAEVDEDLLISTGRAGVFSRLKTGKASGPDNISPRLLRDCAAELADVFQRIFNLSVNSAAGGQYFAGSEPEEQKKKKKRKAKKDSADETYIDPEEQKV</sequence>
<feature type="compositionally biased region" description="Basic and acidic residues" evidence="1">
    <location>
        <begin position="425"/>
        <end position="434"/>
    </location>
</feature>
<feature type="compositionally biased region" description="Acidic residues" evidence="1">
    <location>
        <begin position="563"/>
        <end position="574"/>
    </location>
</feature>
<feature type="region of interest" description="Disordered" evidence="1">
    <location>
        <begin position="538"/>
        <end position="574"/>
    </location>
</feature>
<dbReference type="Proteomes" id="UP001519460">
    <property type="component" value="Unassembled WGS sequence"/>
</dbReference>
<feature type="non-terminal residue" evidence="3">
    <location>
        <position position="1"/>
    </location>
</feature>
<dbReference type="EMBL" id="JACVVK020000035">
    <property type="protein sequence ID" value="KAK7500723.1"/>
    <property type="molecule type" value="Genomic_DNA"/>
</dbReference>
<dbReference type="AlphaFoldDB" id="A0ABD0LMP1"/>
<keyword evidence="4" id="KW-1185">Reference proteome</keyword>
<evidence type="ECO:0000313" key="3">
    <source>
        <dbReference type="EMBL" id="KAK7500723.1"/>
    </source>
</evidence>
<keyword evidence="2" id="KW-0472">Membrane</keyword>
<name>A0ABD0LMP1_9CAEN</name>
<protein>
    <submittedName>
        <fullName evidence="3">Uncharacterized protein</fullName>
    </submittedName>
</protein>
<dbReference type="PANTHER" id="PTHR47510:SF3">
    <property type="entry name" value="ENDO_EXONUCLEASE_PHOSPHATASE DOMAIN-CONTAINING PROTEIN"/>
    <property type="match status" value="1"/>
</dbReference>
<reference evidence="3 4" key="1">
    <citation type="journal article" date="2023" name="Sci. Data">
        <title>Genome assembly of the Korean intertidal mud-creeper Batillaria attramentaria.</title>
        <authorList>
            <person name="Patra A.K."/>
            <person name="Ho P.T."/>
            <person name="Jun S."/>
            <person name="Lee S.J."/>
            <person name="Kim Y."/>
            <person name="Won Y.J."/>
        </authorList>
    </citation>
    <scope>NUCLEOTIDE SEQUENCE [LARGE SCALE GENOMIC DNA]</scope>
    <source>
        <strain evidence="3">Wonlab-2016</strain>
    </source>
</reference>